<keyword evidence="2" id="KW-1185">Reference proteome</keyword>
<dbReference type="RefSeq" id="WP_345244981.1">
    <property type="nucleotide sequence ID" value="NZ_BAABHD010000031.1"/>
</dbReference>
<organism evidence="1 2">
    <name type="scientific">Nibrella saemangeumensis</name>
    <dbReference type="NCBI Taxonomy" id="1084526"/>
    <lineage>
        <taxon>Bacteria</taxon>
        <taxon>Pseudomonadati</taxon>
        <taxon>Bacteroidota</taxon>
        <taxon>Cytophagia</taxon>
        <taxon>Cytophagales</taxon>
        <taxon>Spirosomataceae</taxon>
        <taxon>Nibrella</taxon>
    </lineage>
</organism>
<dbReference type="EMBL" id="BAABHD010000031">
    <property type="protein sequence ID" value="GAA4459398.1"/>
    <property type="molecule type" value="Genomic_DNA"/>
</dbReference>
<protein>
    <submittedName>
        <fullName evidence="1">Uncharacterized protein</fullName>
    </submittedName>
</protein>
<reference evidence="2" key="1">
    <citation type="journal article" date="2019" name="Int. J. Syst. Evol. Microbiol.">
        <title>The Global Catalogue of Microorganisms (GCM) 10K type strain sequencing project: providing services to taxonomists for standard genome sequencing and annotation.</title>
        <authorList>
            <consortium name="The Broad Institute Genomics Platform"/>
            <consortium name="The Broad Institute Genome Sequencing Center for Infectious Disease"/>
            <person name="Wu L."/>
            <person name="Ma J."/>
        </authorList>
    </citation>
    <scope>NUCLEOTIDE SEQUENCE [LARGE SCALE GENOMIC DNA]</scope>
    <source>
        <strain evidence="2">JCM 17927</strain>
    </source>
</reference>
<name>A0ABP8N2M9_9BACT</name>
<comment type="caution">
    <text evidence="1">The sequence shown here is derived from an EMBL/GenBank/DDBJ whole genome shotgun (WGS) entry which is preliminary data.</text>
</comment>
<evidence type="ECO:0000313" key="2">
    <source>
        <dbReference type="Proteomes" id="UP001501175"/>
    </source>
</evidence>
<gene>
    <name evidence="1" type="ORF">GCM10023189_33070</name>
</gene>
<evidence type="ECO:0000313" key="1">
    <source>
        <dbReference type="EMBL" id="GAA4459398.1"/>
    </source>
</evidence>
<dbReference type="Proteomes" id="UP001501175">
    <property type="component" value="Unassembled WGS sequence"/>
</dbReference>
<accession>A0ABP8N2M9</accession>
<sequence length="109" mass="13414">MNYRDTEKLVIKAIDQKRVLKIRQKGSDFDIELEPYIEGNDFLQQKFVWGYIPFNQVYYKFYFEFAERIKITDKTFTPPENIHYYFSDEEEHFGSLESIHRWQNFGKHE</sequence>
<proteinExistence type="predicted"/>